<dbReference type="AlphaFoldDB" id="A0A4U0YR81"/>
<sequence>MNRFSDKVAVVTGAASGIGEAAARLFATEGGRVVVADVNAARGEQVAAEIGGLFVHTDVTREEAIEALVAATLERHGRIDCMINNAGMVGAVGSILETPGNYWRATQSVLLDSVFYGIKHAGRAMREQQSGVILSVSSIAGIMGGLGPHAYTAAKHAVVGLTRSAASELSRYGIRVNAIAPGTTVTALIEEVRGGREQALSAAAEVSPLGTALLPEEIAAGLLFLASDAAAHITGHTLIVDSGVTGAGAASGASVLKGQSMRFVGASHAAI</sequence>
<keyword evidence="2" id="KW-0560">Oxidoreductase</keyword>
<reference evidence="6 7" key="1">
    <citation type="submission" date="2019-04" db="EMBL/GenBank/DDBJ databases">
        <title>Crypto-aerobic microbial life in anoxic (sulfidic) marine sediments.</title>
        <authorList>
            <person name="Bhattacharya S."/>
            <person name="Roy C."/>
            <person name="Mondal N."/>
            <person name="Sarkar J."/>
            <person name="Mandal S."/>
            <person name="Rameez M.J."/>
            <person name="Ghosh W."/>
        </authorList>
    </citation>
    <scope>NUCLEOTIDE SEQUENCE [LARGE SCALE GENOMIC DNA]</scope>
    <source>
        <strain evidence="6 7">SBBB</strain>
    </source>
</reference>
<evidence type="ECO:0000256" key="2">
    <source>
        <dbReference type="ARBA" id="ARBA00023002"/>
    </source>
</evidence>
<dbReference type="InterPro" id="IPR002347">
    <property type="entry name" value="SDR_fam"/>
</dbReference>
<dbReference type="GO" id="GO:0008202">
    <property type="term" value="P:steroid metabolic process"/>
    <property type="evidence" value="ECO:0007669"/>
    <property type="project" value="UniProtKB-KW"/>
</dbReference>
<dbReference type="PRINTS" id="PR00080">
    <property type="entry name" value="SDRFAMILY"/>
</dbReference>
<evidence type="ECO:0000256" key="1">
    <source>
        <dbReference type="ARBA" id="ARBA00006484"/>
    </source>
</evidence>
<keyword evidence="4" id="KW-0443">Lipid metabolism</keyword>
<dbReference type="SUPFAM" id="SSF51735">
    <property type="entry name" value="NAD(P)-binding Rossmann-fold domains"/>
    <property type="match status" value="1"/>
</dbReference>
<keyword evidence="3" id="KW-0520">NAD</keyword>
<comment type="similarity">
    <text evidence="1">Belongs to the short-chain dehydrogenases/reductases (SDR) family.</text>
</comment>
<dbReference type="RefSeq" id="WP_136869190.1">
    <property type="nucleotide sequence ID" value="NZ_SWAV01000002.1"/>
</dbReference>
<dbReference type="Pfam" id="PF13561">
    <property type="entry name" value="adh_short_C2"/>
    <property type="match status" value="1"/>
</dbReference>
<protein>
    <submittedName>
        <fullName evidence="6">SDR family oxidoreductase</fullName>
    </submittedName>
</protein>
<evidence type="ECO:0000256" key="4">
    <source>
        <dbReference type="ARBA" id="ARBA00023098"/>
    </source>
</evidence>
<dbReference type="FunFam" id="3.40.50.720:FF:000084">
    <property type="entry name" value="Short-chain dehydrogenase reductase"/>
    <property type="match status" value="1"/>
</dbReference>
<proteinExistence type="inferred from homology"/>
<dbReference type="InterPro" id="IPR036291">
    <property type="entry name" value="NAD(P)-bd_dom_sf"/>
</dbReference>
<dbReference type="PANTHER" id="PTHR43180">
    <property type="entry name" value="3-OXOACYL-(ACYL-CARRIER-PROTEIN) REDUCTASE (AFU_ORTHOLOGUE AFUA_6G11210)"/>
    <property type="match status" value="1"/>
</dbReference>
<dbReference type="PRINTS" id="PR00081">
    <property type="entry name" value="GDHRDH"/>
</dbReference>
<evidence type="ECO:0000256" key="5">
    <source>
        <dbReference type="ARBA" id="ARBA00023221"/>
    </source>
</evidence>
<evidence type="ECO:0000256" key="3">
    <source>
        <dbReference type="ARBA" id="ARBA00023027"/>
    </source>
</evidence>
<dbReference type="EMBL" id="SWAV01000002">
    <property type="protein sequence ID" value="TKA92221.1"/>
    <property type="molecule type" value="Genomic_DNA"/>
</dbReference>
<dbReference type="PANTHER" id="PTHR43180:SF28">
    <property type="entry name" value="NAD(P)-BINDING ROSSMANN-FOLD SUPERFAMILY PROTEIN"/>
    <property type="match status" value="1"/>
</dbReference>
<gene>
    <name evidence="6" type="ORF">FA869_07455</name>
</gene>
<evidence type="ECO:0000313" key="6">
    <source>
        <dbReference type="EMBL" id="TKA92221.1"/>
    </source>
</evidence>
<dbReference type="Gene3D" id="3.40.50.720">
    <property type="entry name" value="NAD(P)-binding Rossmann-like Domain"/>
    <property type="match status" value="1"/>
</dbReference>
<dbReference type="Proteomes" id="UP000305198">
    <property type="component" value="Unassembled WGS sequence"/>
</dbReference>
<accession>A0A4U0YR81</accession>
<evidence type="ECO:0000313" key="7">
    <source>
        <dbReference type="Proteomes" id="UP000305198"/>
    </source>
</evidence>
<name>A0A4U0YR81_9GAMM</name>
<organism evidence="6 7">
    <name type="scientific">Halopseudomonas bauzanensis</name>
    <dbReference type="NCBI Taxonomy" id="653930"/>
    <lineage>
        <taxon>Bacteria</taxon>
        <taxon>Pseudomonadati</taxon>
        <taxon>Pseudomonadota</taxon>
        <taxon>Gammaproteobacteria</taxon>
        <taxon>Pseudomonadales</taxon>
        <taxon>Pseudomonadaceae</taxon>
        <taxon>Halopseudomonas</taxon>
    </lineage>
</organism>
<dbReference type="GO" id="GO:0016491">
    <property type="term" value="F:oxidoreductase activity"/>
    <property type="evidence" value="ECO:0007669"/>
    <property type="project" value="UniProtKB-KW"/>
</dbReference>
<comment type="caution">
    <text evidence="6">The sequence shown here is derived from an EMBL/GenBank/DDBJ whole genome shotgun (WGS) entry which is preliminary data.</text>
</comment>
<keyword evidence="5" id="KW-0753">Steroid metabolism</keyword>